<feature type="compositionally biased region" description="Basic and acidic residues" evidence="1">
    <location>
        <begin position="9"/>
        <end position="22"/>
    </location>
</feature>
<feature type="region of interest" description="Disordered" evidence="1">
    <location>
        <begin position="58"/>
        <end position="132"/>
    </location>
</feature>
<proteinExistence type="predicted"/>
<feature type="compositionally biased region" description="Basic and acidic residues" evidence="1">
    <location>
        <begin position="110"/>
        <end position="128"/>
    </location>
</feature>
<dbReference type="Proteomes" id="UP000230750">
    <property type="component" value="Unassembled WGS sequence"/>
</dbReference>
<sequence length="358" mass="40602">MSQSRNRKFQREGIRVRTRDRSNSGQYSHQNQLQKELTKIEDLRLKNVMERFRNSFKKEDESAGSNCEETILEQNKRSRSSFMPYISSADSSDAEDAGREGARALPTNRDSQDKTSDNNESLASDRKKTNTNLFIESPEHMRITFRRTRRPRSVEQLKCLSPAEFDQLVQPRSLHEFCELVATDKHQRRSQQLNIRSKSTRPTSYHHRPAKREGTRRTARAGNVPTYTNTADTGKSHNVQAVNTSTDVTNRVNNSLTVRTPLYTSRSVGTRSGQNSKVKGLFKMAVYGVLSSSSVNDKTLRPQSAMGTINGNMQSWPSRKETASKRNTISSELCEIVGPIVPGGRVLKLLPRHAWDSQ</sequence>
<gene>
    <name evidence="2" type="ORF">BSL78_20059</name>
</gene>
<dbReference type="AlphaFoldDB" id="A0A2G8K558"/>
<dbReference type="EMBL" id="MRZV01000877">
    <property type="protein sequence ID" value="PIK43083.1"/>
    <property type="molecule type" value="Genomic_DNA"/>
</dbReference>
<organism evidence="2 3">
    <name type="scientific">Stichopus japonicus</name>
    <name type="common">Sea cucumber</name>
    <dbReference type="NCBI Taxonomy" id="307972"/>
    <lineage>
        <taxon>Eukaryota</taxon>
        <taxon>Metazoa</taxon>
        <taxon>Echinodermata</taxon>
        <taxon>Eleutherozoa</taxon>
        <taxon>Echinozoa</taxon>
        <taxon>Holothuroidea</taxon>
        <taxon>Aspidochirotacea</taxon>
        <taxon>Aspidochirotida</taxon>
        <taxon>Stichopodidae</taxon>
        <taxon>Apostichopus</taxon>
    </lineage>
</organism>
<accession>A0A2G8K558</accession>
<feature type="region of interest" description="Disordered" evidence="1">
    <location>
        <begin position="1"/>
        <end position="42"/>
    </location>
</feature>
<reference evidence="2 3" key="1">
    <citation type="journal article" date="2017" name="PLoS Biol.">
        <title>The sea cucumber genome provides insights into morphological evolution and visceral regeneration.</title>
        <authorList>
            <person name="Zhang X."/>
            <person name="Sun L."/>
            <person name="Yuan J."/>
            <person name="Sun Y."/>
            <person name="Gao Y."/>
            <person name="Zhang L."/>
            <person name="Li S."/>
            <person name="Dai H."/>
            <person name="Hamel J.F."/>
            <person name="Liu C."/>
            <person name="Yu Y."/>
            <person name="Liu S."/>
            <person name="Lin W."/>
            <person name="Guo K."/>
            <person name="Jin S."/>
            <person name="Xu P."/>
            <person name="Storey K.B."/>
            <person name="Huan P."/>
            <person name="Zhang T."/>
            <person name="Zhou Y."/>
            <person name="Zhang J."/>
            <person name="Lin C."/>
            <person name="Li X."/>
            <person name="Xing L."/>
            <person name="Huo D."/>
            <person name="Sun M."/>
            <person name="Wang L."/>
            <person name="Mercier A."/>
            <person name="Li F."/>
            <person name="Yang H."/>
            <person name="Xiang J."/>
        </authorList>
    </citation>
    <scope>NUCLEOTIDE SEQUENCE [LARGE SCALE GENOMIC DNA]</scope>
    <source>
        <strain evidence="2">Shaxun</strain>
        <tissue evidence="2">Muscle</tissue>
    </source>
</reference>
<evidence type="ECO:0000256" key="1">
    <source>
        <dbReference type="SAM" id="MobiDB-lite"/>
    </source>
</evidence>
<keyword evidence="3" id="KW-1185">Reference proteome</keyword>
<feature type="region of interest" description="Disordered" evidence="1">
    <location>
        <begin position="186"/>
        <end position="234"/>
    </location>
</feature>
<feature type="compositionally biased region" description="Polar residues" evidence="1">
    <location>
        <begin position="225"/>
        <end position="234"/>
    </location>
</feature>
<comment type="caution">
    <text evidence="2">The sequence shown here is derived from an EMBL/GenBank/DDBJ whole genome shotgun (WGS) entry which is preliminary data.</text>
</comment>
<feature type="compositionally biased region" description="Polar residues" evidence="1">
    <location>
        <begin position="190"/>
        <end position="203"/>
    </location>
</feature>
<evidence type="ECO:0000313" key="3">
    <source>
        <dbReference type="Proteomes" id="UP000230750"/>
    </source>
</evidence>
<name>A0A2G8K558_STIJA</name>
<protein>
    <submittedName>
        <fullName evidence="2">Uncharacterized protein</fullName>
    </submittedName>
</protein>
<evidence type="ECO:0000313" key="2">
    <source>
        <dbReference type="EMBL" id="PIK43083.1"/>
    </source>
</evidence>
<feature type="compositionally biased region" description="Polar residues" evidence="1">
    <location>
        <begin position="23"/>
        <end position="35"/>
    </location>
</feature>